<evidence type="ECO:0000313" key="3">
    <source>
        <dbReference type="Proteomes" id="UP000324222"/>
    </source>
</evidence>
<keyword evidence="3" id="KW-1185">Reference proteome</keyword>
<name>A0A5B7FTU1_PORTR</name>
<feature type="region of interest" description="Disordered" evidence="1">
    <location>
        <begin position="1"/>
        <end position="25"/>
    </location>
</feature>
<reference evidence="2 3" key="1">
    <citation type="submission" date="2019-05" db="EMBL/GenBank/DDBJ databases">
        <title>Another draft genome of Portunus trituberculatus and its Hox gene families provides insights of decapod evolution.</title>
        <authorList>
            <person name="Jeong J.-H."/>
            <person name="Song I."/>
            <person name="Kim S."/>
            <person name="Choi T."/>
            <person name="Kim D."/>
            <person name="Ryu S."/>
            <person name="Kim W."/>
        </authorList>
    </citation>
    <scope>NUCLEOTIDE SEQUENCE [LARGE SCALE GENOMIC DNA]</scope>
    <source>
        <tissue evidence="2">Muscle</tissue>
    </source>
</reference>
<dbReference type="Proteomes" id="UP000324222">
    <property type="component" value="Unassembled WGS sequence"/>
</dbReference>
<comment type="caution">
    <text evidence="2">The sequence shown here is derived from an EMBL/GenBank/DDBJ whole genome shotgun (WGS) entry which is preliminary data.</text>
</comment>
<dbReference type="EMBL" id="VSRR010008571">
    <property type="protein sequence ID" value="MPC48946.1"/>
    <property type="molecule type" value="Genomic_DNA"/>
</dbReference>
<organism evidence="2 3">
    <name type="scientific">Portunus trituberculatus</name>
    <name type="common">Swimming crab</name>
    <name type="synonym">Neptunus trituberculatus</name>
    <dbReference type="NCBI Taxonomy" id="210409"/>
    <lineage>
        <taxon>Eukaryota</taxon>
        <taxon>Metazoa</taxon>
        <taxon>Ecdysozoa</taxon>
        <taxon>Arthropoda</taxon>
        <taxon>Crustacea</taxon>
        <taxon>Multicrustacea</taxon>
        <taxon>Malacostraca</taxon>
        <taxon>Eumalacostraca</taxon>
        <taxon>Eucarida</taxon>
        <taxon>Decapoda</taxon>
        <taxon>Pleocyemata</taxon>
        <taxon>Brachyura</taxon>
        <taxon>Eubrachyura</taxon>
        <taxon>Portunoidea</taxon>
        <taxon>Portunidae</taxon>
        <taxon>Portuninae</taxon>
        <taxon>Portunus</taxon>
    </lineage>
</organism>
<gene>
    <name evidence="2" type="ORF">E2C01_042733</name>
</gene>
<evidence type="ECO:0000313" key="2">
    <source>
        <dbReference type="EMBL" id="MPC48946.1"/>
    </source>
</evidence>
<dbReference type="AlphaFoldDB" id="A0A5B7FTU1"/>
<protein>
    <submittedName>
        <fullName evidence="2">Uncharacterized protein</fullName>
    </submittedName>
</protein>
<sequence length="80" mass="9526">MKEILKLNRSDRVKKEQKQKETKVWEGDPLQDNKDKLQVRKTLGKEAPGNKSRETFTEWTKTVILKCQTLSQCWYHLHAK</sequence>
<proteinExistence type="predicted"/>
<evidence type="ECO:0000256" key="1">
    <source>
        <dbReference type="SAM" id="MobiDB-lite"/>
    </source>
</evidence>
<accession>A0A5B7FTU1</accession>